<dbReference type="EMBL" id="LUAY01006486">
    <property type="protein sequence ID" value="KYB45096.1"/>
    <property type="molecule type" value="Genomic_DNA"/>
</dbReference>
<reference evidence="2" key="1">
    <citation type="submission" date="2016-02" db="EMBL/GenBank/DDBJ databases">
        <title>Genomic sequences of Ochrobactrum anthropi.</title>
        <authorList>
            <person name="Chudasama K.S."/>
            <person name="Thaker V.S."/>
        </authorList>
    </citation>
    <scope>NUCLEOTIDE SEQUENCE [LARGE SCALE GENOMIC DNA]</scope>
    <source>
        <strain evidence="2">SUBG007</strain>
    </source>
</reference>
<organism evidence="2">
    <name type="scientific">Brucella anthropi</name>
    <name type="common">Ochrobactrum anthropi</name>
    <dbReference type="NCBI Taxonomy" id="529"/>
    <lineage>
        <taxon>Bacteria</taxon>
        <taxon>Pseudomonadati</taxon>
        <taxon>Pseudomonadota</taxon>
        <taxon>Alphaproteobacteria</taxon>
        <taxon>Hyphomicrobiales</taxon>
        <taxon>Brucellaceae</taxon>
        <taxon>Brucella/Ochrobactrum group</taxon>
        <taxon>Brucella</taxon>
    </lineage>
</organism>
<evidence type="ECO:0000313" key="2">
    <source>
        <dbReference type="EMBL" id="KYB45096.1"/>
    </source>
</evidence>
<feature type="compositionally biased region" description="Polar residues" evidence="1">
    <location>
        <begin position="55"/>
        <end position="78"/>
    </location>
</feature>
<feature type="region of interest" description="Disordered" evidence="1">
    <location>
        <begin position="53"/>
        <end position="78"/>
    </location>
</feature>
<gene>
    <name evidence="2" type="ORF">AB664_01770</name>
</gene>
<protein>
    <submittedName>
        <fullName evidence="2">Uncharacterized protein</fullName>
    </submittedName>
</protein>
<comment type="caution">
    <text evidence="2">The sequence shown here is derived from an EMBL/GenBank/DDBJ whole genome shotgun (WGS) entry which is preliminary data.</text>
</comment>
<sequence length="78" mass="8532">MDKSDVNRLAVQKLLGWLRQCTKQSQETAMKLAFLTTAALVLSVTFAMADCPGHSAQSTKMEKPQTTASVETTMPTQK</sequence>
<name>A0A656Z757_BRUAN</name>
<dbReference type="AlphaFoldDB" id="A0A656Z757"/>
<proteinExistence type="predicted"/>
<accession>A0A656Z757</accession>
<evidence type="ECO:0000256" key="1">
    <source>
        <dbReference type="SAM" id="MobiDB-lite"/>
    </source>
</evidence>